<evidence type="ECO:0000313" key="1">
    <source>
        <dbReference type="EMBL" id="KAG0489457.1"/>
    </source>
</evidence>
<organism evidence="1 2">
    <name type="scientific">Vanilla planifolia</name>
    <name type="common">Vanilla</name>
    <dbReference type="NCBI Taxonomy" id="51239"/>
    <lineage>
        <taxon>Eukaryota</taxon>
        <taxon>Viridiplantae</taxon>
        <taxon>Streptophyta</taxon>
        <taxon>Embryophyta</taxon>
        <taxon>Tracheophyta</taxon>
        <taxon>Spermatophyta</taxon>
        <taxon>Magnoliopsida</taxon>
        <taxon>Liliopsida</taxon>
        <taxon>Asparagales</taxon>
        <taxon>Orchidaceae</taxon>
        <taxon>Vanilloideae</taxon>
        <taxon>Vanilleae</taxon>
        <taxon>Vanilla</taxon>
    </lineage>
</organism>
<accession>A0A835V8K5</accession>
<name>A0A835V8K5_VANPL</name>
<proteinExistence type="predicted"/>
<dbReference type="PANTHER" id="PTHR35304">
    <property type="entry name" value="OS05G0120300 PROTEIN-RELATED"/>
    <property type="match status" value="1"/>
</dbReference>
<reference evidence="1 2" key="1">
    <citation type="journal article" date="2020" name="Nat. Food">
        <title>A phased Vanilla planifolia genome enables genetic improvement of flavour and production.</title>
        <authorList>
            <person name="Hasing T."/>
            <person name="Tang H."/>
            <person name="Brym M."/>
            <person name="Khazi F."/>
            <person name="Huang T."/>
            <person name="Chambers A.H."/>
        </authorList>
    </citation>
    <scope>NUCLEOTIDE SEQUENCE [LARGE SCALE GENOMIC DNA]</scope>
    <source>
        <tissue evidence="1">Leaf</tissue>
    </source>
</reference>
<dbReference type="EMBL" id="JADCNM010000003">
    <property type="protein sequence ID" value="KAG0489457.1"/>
    <property type="molecule type" value="Genomic_DNA"/>
</dbReference>
<protein>
    <submittedName>
        <fullName evidence="1">Uncharacterized protein</fullName>
    </submittedName>
</protein>
<evidence type="ECO:0000313" key="2">
    <source>
        <dbReference type="Proteomes" id="UP000639772"/>
    </source>
</evidence>
<dbReference type="OrthoDB" id="749576at2759"/>
<gene>
    <name evidence="1" type="ORF">HPP92_006320</name>
</gene>
<sequence length="166" mass="18648">MSSVCHSGYSCIEPGVPVSSKYINIQKWAESDAEFVRSLTINGSNCIGNDRRRLWRKPALVDSYSCRQMYVRSYTFSRKETVQEKTVKCLGKVKAKSTDLLCVNLDRSDSGDGLTSFGRFRYGDDDYMMTSNTKKRRSLILSTIRCLLSCTASFDARDAGPVVHAL</sequence>
<dbReference type="Proteomes" id="UP000639772">
    <property type="component" value="Chromosome 3"/>
</dbReference>
<dbReference type="PANTHER" id="PTHR35304:SF14">
    <property type="match status" value="1"/>
</dbReference>
<dbReference type="AlphaFoldDB" id="A0A835V8K5"/>
<comment type="caution">
    <text evidence="1">The sequence shown here is derived from an EMBL/GenBank/DDBJ whole genome shotgun (WGS) entry which is preliminary data.</text>
</comment>